<organism evidence="2 3">
    <name type="scientific">Riccia fluitans</name>
    <dbReference type="NCBI Taxonomy" id="41844"/>
    <lineage>
        <taxon>Eukaryota</taxon>
        <taxon>Viridiplantae</taxon>
        <taxon>Streptophyta</taxon>
        <taxon>Embryophyta</taxon>
        <taxon>Marchantiophyta</taxon>
        <taxon>Marchantiopsida</taxon>
        <taxon>Marchantiidae</taxon>
        <taxon>Marchantiales</taxon>
        <taxon>Ricciaceae</taxon>
        <taxon>Riccia</taxon>
    </lineage>
</organism>
<evidence type="ECO:0000256" key="1">
    <source>
        <dbReference type="SAM" id="MobiDB-lite"/>
    </source>
</evidence>
<protein>
    <submittedName>
        <fullName evidence="2">Uncharacterized protein</fullName>
    </submittedName>
</protein>
<feature type="region of interest" description="Disordered" evidence="1">
    <location>
        <begin position="135"/>
        <end position="321"/>
    </location>
</feature>
<sequence length="410" mass="45461">MGVFGNQVQCCSFLRWRKKSRRAIGISKTCPETLQDDQEVSSIDSEPYSPKNLDFEVLRNIVARDAYYDECSDHDSELDETPSASVMSSHGQEGRAVNNCQNGYAIAEYLTAETLLSLSEENKVTVKSSLIYSKSTSPATNHNFQETGDNVSPATTAVTENSGPSSSRSGYLAAKSGFTSRSISGEDLSSSSNSNSSRLVSELDFSNRCQGSDTSSNSDSGGDLSSRSSDKFPSSGSRFESTNREEFPLTETGSSILNSGPIYKDTRSDDRRAKAYGHEKGQTAEPEGEADESSWTTRVKSNDNDEPLINRGQAVESESGTDNRGWYIHWSKSSQCITNHYQLRSIMDELRYWSMKGPGAVNVRYTHTTGVEVCLPWPDLRTGSKEQIQHFVEIVNGFERRQVFYYLFKE</sequence>
<keyword evidence="3" id="KW-1185">Reference proteome</keyword>
<dbReference type="EMBL" id="JBHFFA010000006">
    <property type="protein sequence ID" value="KAL2620057.1"/>
    <property type="molecule type" value="Genomic_DNA"/>
</dbReference>
<comment type="caution">
    <text evidence="2">The sequence shown here is derived from an EMBL/GenBank/DDBJ whole genome shotgun (WGS) entry which is preliminary data.</text>
</comment>
<feature type="compositionally biased region" description="Basic and acidic residues" evidence="1">
    <location>
        <begin position="264"/>
        <end position="282"/>
    </location>
</feature>
<evidence type="ECO:0000313" key="2">
    <source>
        <dbReference type="EMBL" id="KAL2620057.1"/>
    </source>
</evidence>
<evidence type="ECO:0000313" key="3">
    <source>
        <dbReference type="Proteomes" id="UP001605036"/>
    </source>
</evidence>
<feature type="compositionally biased region" description="Polar residues" evidence="1">
    <location>
        <begin position="231"/>
        <end position="240"/>
    </location>
</feature>
<accession>A0ABD1Y343</accession>
<dbReference type="AlphaFoldDB" id="A0ABD1Y343"/>
<feature type="compositionally biased region" description="Polar residues" evidence="1">
    <location>
        <begin position="135"/>
        <end position="169"/>
    </location>
</feature>
<reference evidence="2 3" key="1">
    <citation type="submission" date="2024-09" db="EMBL/GenBank/DDBJ databases">
        <title>Chromosome-scale assembly of Riccia fluitans.</title>
        <authorList>
            <person name="Paukszto L."/>
            <person name="Sawicki J."/>
            <person name="Karawczyk K."/>
            <person name="Piernik-Szablinska J."/>
            <person name="Szczecinska M."/>
            <person name="Mazdziarz M."/>
        </authorList>
    </citation>
    <scope>NUCLEOTIDE SEQUENCE [LARGE SCALE GENOMIC DNA]</scope>
    <source>
        <strain evidence="2">Rf_01</strain>
        <tissue evidence="2">Aerial parts of the thallus</tissue>
    </source>
</reference>
<name>A0ABD1Y343_9MARC</name>
<gene>
    <name evidence="2" type="ORF">R1flu_000262</name>
</gene>
<proteinExistence type="predicted"/>
<feature type="compositionally biased region" description="Low complexity" evidence="1">
    <location>
        <begin position="180"/>
        <end position="202"/>
    </location>
</feature>
<feature type="compositionally biased region" description="Low complexity" evidence="1">
    <location>
        <begin position="211"/>
        <end position="227"/>
    </location>
</feature>
<dbReference type="Proteomes" id="UP001605036">
    <property type="component" value="Unassembled WGS sequence"/>
</dbReference>